<proteinExistence type="predicted"/>
<dbReference type="PANTHER" id="PTHR42794:SF1">
    <property type="entry name" value="HEMIN IMPORT ATP-BINDING PROTEIN HMUV"/>
    <property type="match status" value="1"/>
</dbReference>
<dbReference type="PROSITE" id="PS00211">
    <property type="entry name" value="ABC_TRANSPORTER_1"/>
    <property type="match status" value="1"/>
</dbReference>
<evidence type="ECO:0000313" key="6">
    <source>
        <dbReference type="EMBL" id="GFP21411.1"/>
    </source>
</evidence>
<dbReference type="InterPro" id="IPR017871">
    <property type="entry name" value="ABC_transporter-like_CS"/>
</dbReference>
<evidence type="ECO:0000256" key="1">
    <source>
        <dbReference type="ARBA" id="ARBA00022448"/>
    </source>
</evidence>
<keyword evidence="1" id="KW-0813">Transport</keyword>
<dbReference type="RefSeq" id="WP_176226542.1">
    <property type="nucleotide sequence ID" value="NZ_BLRV01000045.1"/>
</dbReference>
<dbReference type="FunFam" id="3.40.50.300:FF:000134">
    <property type="entry name" value="Iron-enterobactin ABC transporter ATP-binding protein"/>
    <property type="match status" value="1"/>
</dbReference>
<dbReference type="CDD" id="cd03214">
    <property type="entry name" value="ABC_Iron-Siderophores_B12_Hemin"/>
    <property type="match status" value="1"/>
</dbReference>
<dbReference type="SUPFAM" id="SSF52540">
    <property type="entry name" value="P-loop containing nucleoside triphosphate hydrolases"/>
    <property type="match status" value="1"/>
</dbReference>
<accession>A0A6V8NQ61</accession>
<protein>
    <submittedName>
        <fullName evidence="6">Iron complex transport system ATP-binding protein</fullName>
    </submittedName>
</protein>
<evidence type="ECO:0000256" key="2">
    <source>
        <dbReference type="ARBA" id="ARBA00022741"/>
    </source>
</evidence>
<dbReference type="InterPro" id="IPR003593">
    <property type="entry name" value="AAA+_ATPase"/>
</dbReference>
<keyword evidence="2" id="KW-0547">Nucleotide-binding</keyword>
<dbReference type="PROSITE" id="PS50893">
    <property type="entry name" value="ABC_TRANSPORTER_2"/>
    <property type="match status" value="1"/>
</dbReference>
<dbReference type="GO" id="GO:0005524">
    <property type="term" value="F:ATP binding"/>
    <property type="evidence" value="ECO:0007669"/>
    <property type="project" value="UniProtKB-KW"/>
</dbReference>
<evidence type="ECO:0000256" key="4">
    <source>
        <dbReference type="ARBA" id="ARBA00022967"/>
    </source>
</evidence>
<reference evidence="6 7" key="1">
    <citation type="journal article" date="2020" name="Front. Microbiol.">
        <title>Single-cell genomics of novel Actinobacteria with the Wood-Ljungdahl pathway discovered in a serpentinizing system.</title>
        <authorList>
            <person name="Merino N."/>
            <person name="Kawai M."/>
            <person name="Boyd E.S."/>
            <person name="Colman D.R."/>
            <person name="McGlynn S.E."/>
            <person name="Nealson K.H."/>
            <person name="Kurokawa K."/>
            <person name="Hongoh Y."/>
        </authorList>
    </citation>
    <scope>NUCLEOTIDE SEQUENCE [LARGE SCALE GENOMIC DNA]</scope>
    <source>
        <strain evidence="6 7">S06</strain>
    </source>
</reference>
<evidence type="ECO:0000259" key="5">
    <source>
        <dbReference type="PROSITE" id="PS50893"/>
    </source>
</evidence>
<dbReference type="Proteomes" id="UP000580051">
    <property type="component" value="Unassembled WGS sequence"/>
</dbReference>
<name>A0A6V8NQ61_9ACTN</name>
<keyword evidence="4" id="KW-1278">Translocase</keyword>
<dbReference type="Pfam" id="PF00005">
    <property type="entry name" value="ABC_tran"/>
    <property type="match status" value="1"/>
</dbReference>
<organism evidence="6 7">
    <name type="scientific">Candidatus Hakubella thermalkaliphila</name>
    <dbReference type="NCBI Taxonomy" id="2754717"/>
    <lineage>
        <taxon>Bacteria</taxon>
        <taxon>Bacillati</taxon>
        <taxon>Actinomycetota</taxon>
        <taxon>Actinomycetota incertae sedis</taxon>
        <taxon>Candidatus Hakubellales</taxon>
        <taxon>Candidatus Hakubellaceae</taxon>
        <taxon>Candidatus Hakubella</taxon>
    </lineage>
</organism>
<dbReference type="InterPro" id="IPR003439">
    <property type="entry name" value="ABC_transporter-like_ATP-bd"/>
</dbReference>
<feature type="domain" description="ABC transporter" evidence="5">
    <location>
        <begin position="7"/>
        <end position="242"/>
    </location>
</feature>
<dbReference type="AlphaFoldDB" id="A0A6V8NQ61"/>
<keyword evidence="3 6" id="KW-0067">ATP-binding</keyword>
<dbReference type="Gene3D" id="3.40.50.300">
    <property type="entry name" value="P-loop containing nucleotide triphosphate hydrolases"/>
    <property type="match status" value="1"/>
</dbReference>
<dbReference type="InterPro" id="IPR027417">
    <property type="entry name" value="P-loop_NTPase"/>
</dbReference>
<dbReference type="GO" id="GO:0016887">
    <property type="term" value="F:ATP hydrolysis activity"/>
    <property type="evidence" value="ECO:0007669"/>
    <property type="project" value="InterPro"/>
</dbReference>
<sequence length="422" mass="46912">MDRGFKVLIEDLHFAYDGFPVLRNIQLRVKAGELIGILGPNGAGKSTFLKILCGTLRNYQGRVMVDDLDLRSLSSREMARRIAIVPQDSLLGFDFTALEVVLMGRNPYQRRFSREKVDDFRTVTESMMETKTWDLRDRLFTQLSGGEKQRVVIAQALAQRSQILLLDEPTSHLDISYQIETMELVHKKSEEGITVIAVLHDINLAAQYCQKVLLLSDGEPFAYGKTEEVLTREKIGFVYGVEVSVNRSPVTGRVYVTPISKRWRYKEALSGSRMVHLICGGNSGGGLMHKLREQGFGVSAGVINVLDSDHETAQSLDIPVVSEAPFSSISESSMRQNDQLIQGADVIVVSNLFFGEGNLANLRSALRAVEEGKEVILLSTDPISSRDFSSGKATELYSHLMAKGALEVRNLDELVQKIGEQN</sequence>
<comment type="caution">
    <text evidence="6">The sequence shown here is derived from an EMBL/GenBank/DDBJ whole genome shotgun (WGS) entry which is preliminary data.</text>
</comment>
<evidence type="ECO:0000256" key="3">
    <source>
        <dbReference type="ARBA" id="ARBA00022840"/>
    </source>
</evidence>
<evidence type="ECO:0000313" key="7">
    <source>
        <dbReference type="Proteomes" id="UP000580051"/>
    </source>
</evidence>
<dbReference type="SMART" id="SM00382">
    <property type="entry name" value="AAA"/>
    <property type="match status" value="1"/>
</dbReference>
<dbReference type="PANTHER" id="PTHR42794">
    <property type="entry name" value="HEMIN IMPORT ATP-BINDING PROTEIN HMUV"/>
    <property type="match status" value="1"/>
</dbReference>
<gene>
    <name evidence="6" type="ORF">HKBW3S06_00638</name>
</gene>
<dbReference type="NCBIfam" id="NF010068">
    <property type="entry name" value="PRK13548.1"/>
    <property type="match status" value="1"/>
</dbReference>
<dbReference type="EMBL" id="BLRV01000045">
    <property type="protein sequence ID" value="GFP21411.1"/>
    <property type="molecule type" value="Genomic_DNA"/>
</dbReference>